<sequence>MSKPNFIDESSNIFNPPPQPPIYSCEFCGSNAQYGHYCTPQAPFNNPEPGYSQDLNFPQDIHDYQQQPKVLLLAWDRIFEIKDALGTKQYKPKDLQDLFRELSNDVQIIHEELAEYINTPGWNRPAFYDDDDDVDYTITITPVLSTEKPIDSLSIGDEHLDIIPAIESNELIKSSVEDLVPIPSEFKEEISSGSTTTHSDISLPNYEAFSFYNDHIKEINSGSTTTHSDISLSEYDSFIFDLTHEEFADELAHIISPPEYDCFYFWNLPDPGELISIFNFGIRENYSTTGVNLQIEDDHSPLLEYVVWIFLAHLTYPVIPPYLYPFGNEDTIFDPGITINRVYSFKPGLSHQYGAFKKFNTHRSHLNEWSMIINGKNIHILDVLLFHFYPP</sequence>
<protein>
    <recommendedName>
        <fullName evidence="2">Reverse transcriptase domain-containing protein</fullName>
    </recommendedName>
</protein>
<proteinExistence type="predicted"/>
<dbReference type="EMBL" id="BKCJ010464535">
    <property type="protein sequence ID" value="GFA66370.1"/>
    <property type="molecule type" value="Genomic_DNA"/>
</dbReference>
<name>A0A699JZ56_TANCI</name>
<reference evidence="1" key="1">
    <citation type="journal article" date="2019" name="Sci. Rep.">
        <title>Draft genome of Tanacetum cinerariifolium, the natural source of mosquito coil.</title>
        <authorList>
            <person name="Yamashiro T."/>
            <person name="Shiraishi A."/>
            <person name="Satake H."/>
            <person name="Nakayama K."/>
        </authorList>
    </citation>
    <scope>NUCLEOTIDE SEQUENCE</scope>
</reference>
<organism evidence="1">
    <name type="scientific">Tanacetum cinerariifolium</name>
    <name type="common">Dalmatian daisy</name>
    <name type="synonym">Chrysanthemum cinerariifolium</name>
    <dbReference type="NCBI Taxonomy" id="118510"/>
    <lineage>
        <taxon>Eukaryota</taxon>
        <taxon>Viridiplantae</taxon>
        <taxon>Streptophyta</taxon>
        <taxon>Embryophyta</taxon>
        <taxon>Tracheophyta</taxon>
        <taxon>Spermatophyta</taxon>
        <taxon>Magnoliopsida</taxon>
        <taxon>eudicotyledons</taxon>
        <taxon>Gunneridae</taxon>
        <taxon>Pentapetalae</taxon>
        <taxon>asterids</taxon>
        <taxon>campanulids</taxon>
        <taxon>Asterales</taxon>
        <taxon>Asteraceae</taxon>
        <taxon>Asteroideae</taxon>
        <taxon>Anthemideae</taxon>
        <taxon>Anthemidinae</taxon>
        <taxon>Tanacetum</taxon>
    </lineage>
</organism>
<dbReference type="AlphaFoldDB" id="A0A699JZ56"/>
<comment type="caution">
    <text evidence="1">The sequence shown here is derived from an EMBL/GenBank/DDBJ whole genome shotgun (WGS) entry which is preliminary data.</text>
</comment>
<accession>A0A699JZ56</accession>
<evidence type="ECO:0008006" key="2">
    <source>
        <dbReference type="Google" id="ProtNLM"/>
    </source>
</evidence>
<evidence type="ECO:0000313" key="1">
    <source>
        <dbReference type="EMBL" id="GFA66370.1"/>
    </source>
</evidence>
<gene>
    <name evidence="1" type="ORF">Tci_638342</name>
</gene>